<evidence type="ECO:0000313" key="2">
    <source>
        <dbReference type="EMBL" id="GEM36962.1"/>
    </source>
</evidence>
<dbReference type="AlphaFoldDB" id="A0A511M8K5"/>
<dbReference type="OrthoDB" id="4557255at2"/>
<reference evidence="2 3" key="1">
    <citation type="submission" date="2019-07" db="EMBL/GenBank/DDBJ databases">
        <title>Whole genome shotgun sequence of Nocardia ninae NBRC 108245.</title>
        <authorList>
            <person name="Hosoyama A."/>
            <person name="Uohara A."/>
            <person name="Ohji S."/>
            <person name="Ichikawa N."/>
        </authorList>
    </citation>
    <scope>NUCLEOTIDE SEQUENCE [LARGE SCALE GENOMIC DNA]</scope>
    <source>
        <strain evidence="2 3">NBRC 108245</strain>
    </source>
</reference>
<keyword evidence="3" id="KW-1185">Reference proteome</keyword>
<dbReference type="RefSeq" id="WP_147129180.1">
    <property type="nucleotide sequence ID" value="NZ_BJXA01000006.1"/>
</dbReference>
<organism evidence="2 3">
    <name type="scientific">Nocardia ninae NBRC 108245</name>
    <dbReference type="NCBI Taxonomy" id="1210091"/>
    <lineage>
        <taxon>Bacteria</taxon>
        <taxon>Bacillati</taxon>
        <taxon>Actinomycetota</taxon>
        <taxon>Actinomycetes</taxon>
        <taxon>Mycobacteriales</taxon>
        <taxon>Nocardiaceae</taxon>
        <taxon>Nocardia</taxon>
    </lineage>
</organism>
<dbReference type="EMBL" id="BJXA01000006">
    <property type="protein sequence ID" value="GEM36962.1"/>
    <property type="molecule type" value="Genomic_DNA"/>
</dbReference>
<gene>
    <name evidence="2" type="ORF">NN4_14810</name>
</gene>
<sequence>MTVRRIAVRSSVAAAIALGSIVVIAPQAAAETCADGSARIFFSNSEPSCQTGSASYSEQTVAKVCSMAGADVVAEATYLNARKKTVTQRLELSNGRCGRFEIAGQQSATVSVTPN</sequence>
<evidence type="ECO:0000313" key="3">
    <source>
        <dbReference type="Proteomes" id="UP000321424"/>
    </source>
</evidence>
<evidence type="ECO:0000256" key="1">
    <source>
        <dbReference type="SAM" id="SignalP"/>
    </source>
</evidence>
<dbReference type="Proteomes" id="UP000321424">
    <property type="component" value="Unassembled WGS sequence"/>
</dbReference>
<proteinExistence type="predicted"/>
<keyword evidence="1" id="KW-0732">Signal</keyword>
<feature type="chain" id="PRO_5039039893" evidence="1">
    <location>
        <begin position="26"/>
        <end position="115"/>
    </location>
</feature>
<comment type="caution">
    <text evidence="2">The sequence shown here is derived from an EMBL/GenBank/DDBJ whole genome shotgun (WGS) entry which is preliminary data.</text>
</comment>
<feature type="signal peptide" evidence="1">
    <location>
        <begin position="1"/>
        <end position="25"/>
    </location>
</feature>
<accession>A0A511M8K5</accession>
<protein>
    <submittedName>
        <fullName evidence="2">Uncharacterized protein</fullName>
    </submittedName>
</protein>
<name>A0A511M8K5_9NOCA</name>